<evidence type="ECO:0000313" key="6">
    <source>
        <dbReference type="Proteomes" id="UP000322244"/>
    </source>
</evidence>
<dbReference type="OrthoDB" id="4408011at2"/>
<dbReference type="InterPro" id="IPR001926">
    <property type="entry name" value="TrpB-like_PALP"/>
</dbReference>
<evidence type="ECO:0000256" key="2">
    <source>
        <dbReference type="ARBA" id="ARBA00022898"/>
    </source>
</evidence>
<dbReference type="GO" id="GO:0006565">
    <property type="term" value="P:L-serine catabolic process"/>
    <property type="evidence" value="ECO:0007669"/>
    <property type="project" value="TreeGrafter"/>
</dbReference>
<dbReference type="Pfam" id="PF00291">
    <property type="entry name" value="PALP"/>
    <property type="match status" value="1"/>
</dbReference>
<feature type="domain" description="Tryptophan synthase beta chain-like PALP" evidence="4">
    <location>
        <begin position="18"/>
        <end position="300"/>
    </location>
</feature>
<comment type="caution">
    <text evidence="5">The sequence shown here is derived from an EMBL/GenBank/DDBJ whole genome shotgun (WGS) entry which is preliminary data.</text>
</comment>
<dbReference type="InterPro" id="IPR036052">
    <property type="entry name" value="TrpB-like_PALP_sf"/>
</dbReference>
<reference evidence="5 6" key="1">
    <citation type="submission" date="2019-07" db="EMBL/GenBank/DDBJ databases">
        <title>Rhodococcus cavernicolus sp. nov., isolated from a cave.</title>
        <authorList>
            <person name="Lee S.D."/>
        </authorList>
    </citation>
    <scope>NUCLEOTIDE SEQUENCE [LARGE SCALE GENOMIC DNA]</scope>
    <source>
        <strain evidence="5 6">C1-24</strain>
    </source>
</reference>
<dbReference type="PANTHER" id="PTHR48078:SF6">
    <property type="entry name" value="L-THREONINE DEHYDRATASE CATABOLIC TDCB"/>
    <property type="match status" value="1"/>
</dbReference>
<dbReference type="GO" id="GO:0003941">
    <property type="term" value="F:L-serine ammonia-lyase activity"/>
    <property type="evidence" value="ECO:0007669"/>
    <property type="project" value="TreeGrafter"/>
</dbReference>
<dbReference type="GO" id="GO:0009097">
    <property type="term" value="P:isoleucine biosynthetic process"/>
    <property type="evidence" value="ECO:0007669"/>
    <property type="project" value="TreeGrafter"/>
</dbReference>
<keyword evidence="2" id="KW-0663">Pyridoxal phosphate</keyword>
<dbReference type="NCBIfam" id="NF006094">
    <property type="entry name" value="PRK08246.1"/>
    <property type="match status" value="1"/>
</dbReference>
<keyword evidence="6" id="KW-1185">Reference proteome</keyword>
<evidence type="ECO:0000256" key="3">
    <source>
        <dbReference type="ARBA" id="ARBA00023239"/>
    </source>
</evidence>
<organism evidence="5 6">
    <name type="scientific">Antrihabitans cavernicola</name>
    <dbReference type="NCBI Taxonomy" id="2495913"/>
    <lineage>
        <taxon>Bacteria</taxon>
        <taxon>Bacillati</taxon>
        <taxon>Actinomycetota</taxon>
        <taxon>Actinomycetes</taxon>
        <taxon>Mycobacteriales</taxon>
        <taxon>Nocardiaceae</taxon>
        <taxon>Antrihabitans</taxon>
    </lineage>
</organism>
<dbReference type="Gene3D" id="3.40.50.1100">
    <property type="match status" value="2"/>
</dbReference>
<dbReference type="SUPFAM" id="SSF53686">
    <property type="entry name" value="Tryptophan synthase beta subunit-like PLP-dependent enzymes"/>
    <property type="match status" value="1"/>
</dbReference>
<protein>
    <submittedName>
        <fullName evidence="5">Pyridoxal-phosphate dependent enzyme</fullName>
    </submittedName>
</protein>
<gene>
    <name evidence="5" type="ORF">FOY51_10240</name>
</gene>
<dbReference type="InterPro" id="IPR050147">
    <property type="entry name" value="Ser/Thr_Dehydratase"/>
</dbReference>
<keyword evidence="3" id="KW-0456">Lyase</keyword>
<dbReference type="PANTHER" id="PTHR48078">
    <property type="entry name" value="THREONINE DEHYDRATASE, MITOCHONDRIAL-RELATED"/>
    <property type="match status" value="1"/>
</dbReference>
<evidence type="ECO:0000313" key="5">
    <source>
        <dbReference type="EMBL" id="KAA0022883.1"/>
    </source>
</evidence>
<dbReference type="EMBL" id="VLNY01000004">
    <property type="protein sequence ID" value="KAA0022883.1"/>
    <property type="molecule type" value="Genomic_DNA"/>
</dbReference>
<evidence type="ECO:0000259" key="4">
    <source>
        <dbReference type="Pfam" id="PF00291"/>
    </source>
</evidence>
<evidence type="ECO:0000256" key="1">
    <source>
        <dbReference type="ARBA" id="ARBA00001933"/>
    </source>
</evidence>
<accession>A0A5A7SE38</accession>
<dbReference type="AlphaFoldDB" id="A0A5A7SE38"/>
<sequence length="308" mass="31201">MIGRSDVLAASERLVGRVRRTPVLQTTVITDRGDDVPVALKLEYLQAGGSFKIRGSLNALLAAATPPERVVIASGGNAGIAAAIASRQQQIPCVVVVPTTAPHAKVQALQGLGAEVVLHGDRYADAFQRATDIATEQGALQLHAYDLPDVVAGAGVIGLEIAEQIPACTSILVAVGGGGLVAGIAAATGDGVKIVGVEPTGIPTLHAALAAGTPVDVNVNSIAADALGASRLGTIAMDVVQRRGVESVLVDDAAIVAARRQLWERYRIVVELAGATALAAIICGAYVPAPDEHPVVVLCGANTDPAAL</sequence>
<dbReference type="GO" id="GO:0004794">
    <property type="term" value="F:threonine deaminase activity"/>
    <property type="evidence" value="ECO:0007669"/>
    <property type="project" value="TreeGrafter"/>
</dbReference>
<comment type="cofactor">
    <cofactor evidence="1">
        <name>pyridoxal 5'-phosphate</name>
        <dbReference type="ChEBI" id="CHEBI:597326"/>
    </cofactor>
</comment>
<dbReference type="Proteomes" id="UP000322244">
    <property type="component" value="Unassembled WGS sequence"/>
</dbReference>
<proteinExistence type="predicted"/>
<dbReference type="GO" id="GO:0006567">
    <property type="term" value="P:L-threonine catabolic process"/>
    <property type="evidence" value="ECO:0007669"/>
    <property type="project" value="TreeGrafter"/>
</dbReference>
<name>A0A5A7SE38_9NOCA</name>